<dbReference type="PANTHER" id="PTHR10309">
    <property type="entry name" value="MANNOSE-6-PHOSPHATE ISOMERASE"/>
    <property type="match status" value="1"/>
</dbReference>
<organism evidence="10 11">
    <name type="scientific">Micromonospora antibiotica</name>
    <dbReference type="NCBI Taxonomy" id="2807623"/>
    <lineage>
        <taxon>Bacteria</taxon>
        <taxon>Bacillati</taxon>
        <taxon>Actinomycetota</taxon>
        <taxon>Actinomycetes</taxon>
        <taxon>Micromonosporales</taxon>
        <taxon>Micromonosporaceae</taxon>
        <taxon>Micromonospora</taxon>
    </lineage>
</organism>
<dbReference type="Proteomes" id="UP000671399">
    <property type="component" value="Unassembled WGS sequence"/>
</dbReference>
<keyword evidence="5" id="KW-0479">Metal-binding</keyword>
<dbReference type="CDD" id="cd07011">
    <property type="entry name" value="cupin_PMI_type_I_N"/>
    <property type="match status" value="1"/>
</dbReference>
<dbReference type="PRINTS" id="PR00714">
    <property type="entry name" value="MAN6PISMRASE"/>
</dbReference>
<evidence type="ECO:0000313" key="11">
    <source>
        <dbReference type="Proteomes" id="UP000671399"/>
    </source>
</evidence>
<accession>A0ABS3VGZ1</accession>
<sequence>MELLYGSIRDYAWGSRSAIAELQGRPVPSAGPEAELWLGAHPGGPATVDRGGERMSLTDLLVAEPDHWLGDQVVGRFGTRLPFLLKVLAAEAPLSLQAHPDAEQARAGYAAEQACAGSPAGQAEAGQVRAGQAEAGRAGVGSGTGAGHAGTAAGAGQAGTVVGAGRGGRPRNYVDPYHKPELLVALTPFDALCGFRDPAVSATALAGFGVPELLPVVAALRAGPAGLREAVRTLLTWPDADRARLIGAVRTADVAGPDADLARELADRYPADPGVLVALLLHHVRLTPGEAIWMPAGNLHAYLRGCGVEIMAASDNVLRGGLTPKHVDVDELLRVLCFEVLDDPVIAARPVASGVVRWPVPVDDFALHRVTVEASGPEVRLPLPGPRVVFCHSGKVAVDDGVGAVMLGPGQAAVGTAAATALVVSGTGAAFVASCGI</sequence>
<evidence type="ECO:0000313" key="10">
    <source>
        <dbReference type="EMBL" id="MBO4164805.1"/>
    </source>
</evidence>
<dbReference type="SUPFAM" id="SSF51182">
    <property type="entry name" value="RmlC-like cupins"/>
    <property type="match status" value="1"/>
</dbReference>
<evidence type="ECO:0000256" key="3">
    <source>
        <dbReference type="ARBA" id="ARBA00010772"/>
    </source>
</evidence>
<comment type="catalytic activity">
    <reaction evidence="1">
        <text>D-mannose 6-phosphate = D-fructose 6-phosphate</text>
        <dbReference type="Rhea" id="RHEA:12356"/>
        <dbReference type="ChEBI" id="CHEBI:58735"/>
        <dbReference type="ChEBI" id="CHEBI:61527"/>
        <dbReference type="EC" id="5.3.1.8"/>
    </reaction>
</comment>
<feature type="region of interest" description="Disordered" evidence="8">
    <location>
        <begin position="126"/>
        <end position="155"/>
    </location>
</feature>
<comment type="caution">
    <text evidence="10">The sequence shown here is derived from an EMBL/GenBank/DDBJ whole genome shotgun (WGS) entry which is preliminary data.</text>
</comment>
<dbReference type="NCBIfam" id="TIGR00218">
    <property type="entry name" value="manA"/>
    <property type="match status" value="1"/>
</dbReference>
<keyword evidence="11" id="KW-1185">Reference proteome</keyword>
<evidence type="ECO:0000256" key="7">
    <source>
        <dbReference type="ARBA" id="ARBA00023235"/>
    </source>
</evidence>
<dbReference type="EC" id="5.3.1.8" evidence="4"/>
<protein>
    <recommendedName>
        <fullName evidence="4">mannose-6-phosphate isomerase</fullName>
        <ecNumber evidence="4">5.3.1.8</ecNumber>
    </recommendedName>
</protein>
<dbReference type="Gene3D" id="2.60.120.10">
    <property type="entry name" value="Jelly Rolls"/>
    <property type="match status" value="2"/>
</dbReference>
<dbReference type="EMBL" id="JAGFWR010000029">
    <property type="protein sequence ID" value="MBO4164805.1"/>
    <property type="molecule type" value="Genomic_DNA"/>
</dbReference>
<keyword evidence="7 10" id="KW-0413">Isomerase</keyword>
<dbReference type="Pfam" id="PF20511">
    <property type="entry name" value="PMI_typeI_cat"/>
    <property type="match status" value="2"/>
</dbReference>
<name>A0ABS3VGZ1_9ACTN</name>
<feature type="domain" description="Phosphomannose isomerase type I catalytic" evidence="9">
    <location>
        <begin position="5"/>
        <end position="112"/>
    </location>
</feature>
<evidence type="ECO:0000259" key="9">
    <source>
        <dbReference type="Pfam" id="PF20511"/>
    </source>
</evidence>
<feature type="compositionally biased region" description="Gly residues" evidence="8">
    <location>
        <begin position="138"/>
        <end position="148"/>
    </location>
</feature>
<evidence type="ECO:0000256" key="8">
    <source>
        <dbReference type="SAM" id="MobiDB-lite"/>
    </source>
</evidence>
<keyword evidence="6" id="KW-0862">Zinc</keyword>
<comment type="cofactor">
    <cofactor evidence="2">
        <name>Zn(2+)</name>
        <dbReference type="ChEBI" id="CHEBI:29105"/>
    </cofactor>
</comment>
<dbReference type="PIRSF" id="PIRSF001480">
    <property type="entry name" value="Mannose-6-phosphate_isomerase"/>
    <property type="match status" value="1"/>
</dbReference>
<gene>
    <name evidence="10" type="primary">manA</name>
    <name evidence="10" type="ORF">JQN83_28935</name>
</gene>
<dbReference type="InterPro" id="IPR046457">
    <property type="entry name" value="PMI_typeI_cat"/>
</dbReference>
<dbReference type="PANTHER" id="PTHR10309:SF0">
    <property type="entry name" value="MANNOSE-6-PHOSPHATE ISOMERASE"/>
    <property type="match status" value="1"/>
</dbReference>
<evidence type="ECO:0000256" key="5">
    <source>
        <dbReference type="ARBA" id="ARBA00022723"/>
    </source>
</evidence>
<reference evidence="10 11" key="1">
    <citation type="submission" date="2021-03" db="EMBL/GenBank/DDBJ databases">
        <authorList>
            <person name="Lee D.-H."/>
        </authorList>
    </citation>
    <scope>NUCLEOTIDE SEQUENCE [LARGE SCALE GENOMIC DNA]</scope>
    <source>
        <strain evidence="10 11">MMS20-R2-23</strain>
    </source>
</reference>
<evidence type="ECO:0000256" key="6">
    <source>
        <dbReference type="ARBA" id="ARBA00022833"/>
    </source>
</evidence>
<dbReference type="RefSeq" id="WP_208570325.1">
    <property type="nucleotide sequence ID" value="NZ_JAGFWR010000029.1"/>
</dbReference>
<dbReference type="InterPro" id="IPR014710">
    <property type="entry name" value="RmlC-like_jellyroll"/>
</dbReference>
<dbReference type="GO" id="GO:0004476">
    <property type="term" value="F:mannose-6-phosphate isomerase activity"/>
    <property type="evidence" value="ECO:0007669"/>
    <property type="project" value="UniProtKB-EC"/>
</dbReference>
<proteinExistence type="inferred from homology"/>
<comment type="similarity">
    <text evidence="3">Belongs to the mannose-6-phosphate isomerase type 1 family.</text>
</comment>
<feature type="domain" description="Phosphomannose isomerase type I catalytic" evidence="9">
    <location>
        <begin position="169"/>
        <end position="196"/>
    </location>
</feature>
<evidence type="ECO:0000256" key="4">
    <source>
        <dbReference type="ARBA" id="ARBA00011956"/>
    </source>
</evidence>
<dbReference type="InterPro" id="IPR016305">
    <property type="entry name" value="Mannose-6-P_Isomerase"/>
</dbReference>
<dbReference type="InterPro" id="IPR001250">
    <property type="entry name" value="Man6P_Isoase-1"/>
</dbReference>
<dbReference type="InterPro" id="IPR011051">
    <property type="entry name" value="RmlC_Cupin_sf"/>
</dbReference>
<evidence type="ECO:0000256" key="1">
    <source>
        <dbReference type="ARBA" id="ARBA00000757"/>
    </source>
</evidence>
<dbReference type="Gene3D" id="1.10.441.10">
    <property type="entry name" value="Phosphomannose Isomerase, domain 2"/>
    <property type="match status" value="1"/>
</dbReference>
<evidence type="ECO:0000256" key="2">
    <source>
        <dbReference type="ARBA" id="ARBA00001947"/>
    </source>
</evidence>